<dbReference type="GO" id="GO:0016491">
    <property type="term" value="F:oxidoreductase activity"/>
    <property type="evidence" value="ECO:0007669"/>
    <property type="project" value="UniProtKB-KW"/>
</dbReference>
<evidence type="ECO:0000256" key="2">
    <source>
        <dbReference type="ARBA" id="ARBA00022723"/>
    </source>
</evidence>
<proteinExistence type="predicted"/>
<evidence type="ECO:0000256" key="5">
    <source>
        <dbReference type="ARBA" id="ARBA00023014"/>
    </source>
</evidence>
<organism evidence="6 7">
    <name type="scientific">Candidatus Avichristensenella intestinipullorum</name>
    <dbReference type="NCBI Taxonomy" id="2840693"/>
    <lineage>
        <taxon>Bacteria</taxon>
        <taxon>Bacillati</taxon>
        <taxon>Bacillota</taxon>
        <taxon>Clostridia</taxon>
        <taxon>Candidatus Avichristensenella</taxon>
    </lineage>
</organism>
<reference evidence="6" key="1">
    <citation type="submission" date="2020-10" db="EMBL/GenBank/DDBJ databases">
        <authorList>
            <person name="Gilroy R."/>
        </authorList>
    </citation>
    <scope>NUCLEOTIDE SEQUENCE</scope>
    <source>
        <strain evidence="6">ChiHile30-977</strain>
    </source>
</reference>
<dbReference type="Gene3D" id="3.50.50.60">
    <property type="entry name" value="FAD/NAD(P)-binding domain"/>
    <property type="match status" value="1"/>
</dbReference>
<evidence type="ECO:0000313" key="7">
    <source>
        <dbReference type="Proteomes" id="UP000886819"/>
    </source>
</evidence>
<reference evidence="6" key="2">
    <citation type="journal article" date="2021" name="PeerJ">
        <title>Extensive microbial diversity within the chicken gut microbiome revealed by metagenomics and culture.</title>
        <authorList>
            <person name="Gilroy R."/>
            <person name="Ravi A."/>
            <person name="Getino M."/>
            <person name="Pursley I."/>
            <person name="Horton D.L."/>
            <person name="Alikhan N.F."/>
            <person name="Baker D."/>
            <person name="Gharbi K."/>
            <person name="Hall N."/>
            <person name="Watson M."/>
            <person name="Adriaenssens E.M."/>
            <person name="Foster-Nyarko E."/>
            <person name="Jarju S."/>
            <person name="Secka A."/>
            <person name="Antonio M."/>
            <person name="Oren A."/>
            <person name="Chaudhuri R.R."/>
            <person name="La Ragione R."/>
            <person name="Hildebrand F."/>
            <person name="Pallen M.J."/>
        </authorList>
    </citation>
    <scope>NUCLEOTIDE SEQUENCE</scope>
    <source>
        <strain evidence="6">ChiHile30-977</strain>
    </source>
</reference>
<evidence type="ECO:0000313" key="6">
    <source>
        <dbReference type="EMBL" id="HIQ63595.1"/>
    </source>
</evidence>
<dbReference type="Proteomes" id="UP000886819">
    <property type="component" value="Unassembled WGS sequence"/>
</dbReference>
<keyword evidence="2" id="KW-0479">Metal-binding</keyword>
<accession>A0A9D0YXD4</accession>
<sequence length="485" mass="52723">MQMAVLPSGKGRSIMKHHRLEYDLAVVGAGPAGLAAAITAARMGRRVVLVERSGCLGGALALGISPLGMLDKKGRKIVSGFAEEFFGRLQARGDCLGTDACPKHNSVTGINAEGVKRLAIEMCREAGADILLHCEVLKAAVQGRRIDSVDVYGKGNIIHVKAEQYIDCTGDGDLAYLAGCSYEKGREDDGTLQPPTMVYTLQGVNQERLFDYVENHPEELRYHDRAIYENPDYTAEHFRMRPSHVFVGLQATFRRLKAEGRLPVERESLICINGTHSGEVYINATRLLRTDATDILALSRAVLDGTLQAFELTELLREHIPGFEHCYVSSVAPSLGIRETRRLKGIRYVTGQEAKAGLVPPDSICLSGYKIDIHSGTDTGLLFTDIEEPFGIPFGCLVSAEIDNLMMAGRCISCDETAYGSLRVIPCCLAMGQAAAVGAWVAAKYRTLPAEADIEEIRAILLEQNAILSMPGGEEEVREQSPTLG</sequence>
<dbReference type="PANTHER" id="PTHR43498">
    <property type="entry name" value="FERREDOXIN:COB-COM HETERODISULFIDE REDUCTASE SUBUNIT A"/>
    <property type="match status" value="1"/>
</dbReference>
<dbReference type="GO" id="GO:0051539">
    <property type="term" value="F:4 iron, 4 sulfur cluster binding"/>
    <property type="evidence" value="ECO:0007669"/>
    <property type="project" value="UniProtKB-KW"/>
</dbReference>
<keyword evidence="5" id="KW-0411">Iron-sulfur</keyword>
<protein>
    <submittedName>
        <fullName evidence="6">FAD-dependent oxidoreductase</fullName>
    </submittedName>
</protein>
<dbReference type="PANTHER" id="PTHR43498:SF1">
    <property type="entry name" value="COB--COM HETERODISULFIDE REDUCTASE IRON-SULFUR SUBUNIT A"/>
    <property type="match status" value="1"/>
</dbReference>
<evidence type="ECO:0000256" key="3">
    <source>
        <dbReference type="ARBA" id="ARBA00023002"/>
    </source>
</evidence>
<keyword evidence="3" id="KW-0560">Oxidoreductase</keyword>
<dbReference type="SUPFAM" id="SSF51905">
    <property type="entry name" value="FAD/NAD(P)-binding domain"/>
    <property type="match status" value="1"/>
</dbReference>
<keyword evidence="4" id="KW-0408">Iron</keyword>
<name>A0A9D0YXD4_9FIRM</name>
<evidence type="ECO:0000256" key="4">
    <source>
        <dbReference type="ARBA" id="ARBA00023004"/>
    </source>
</evidence>
<keyword evidence="1" id="KW-0004">4Fe-4S</keyword>
<gene>
    <name evidence="6" type="ORF">IAA66_08450</name>
</gene>
<comment type="caution">
    <text evidence="6">The sequence shown here is derived from an EMBL/GenBank/DDBJ whole genome shotgun (WGS) entry which is preliminary data.</text>
</comment>
<dbReference type="GO" id="GO:0046872">
    <property type="term" value="F:metal ion binding"/>
    <property type="evidence" value="ECO:0007669"/>
    <property type="project" value="UniProtKB-KW"/>
</dbReference>
<dbReference type="InterPro" id="IPR036188">
    <property type="entry name" value="FAD/NAD-bd_sf"/>
</dbReference>
<dbReference type="Pfam" id="PF12831">
    <property type="entry name" value="FAD_oxidored"/>
    <property type="match status" value="1"/>
</dbReference>
<dbReference type="EMBL" id="DVFI01000116">
    <property type="protein sequence ID" value="HIQ63595.1"/>
    <property type="molecule type" value="Genomic_DNA"/>
</dbReference>
<evidence type="ECO:0000256" key="1">
    <source>
        <dbReference type="ARBA" id="ARBA00022485"/>
    </source>
</evidence>
<dbReference type="InterPro" id="IPR039650">
    <property type="entry name" value="HdrA-like"/>
</dbReference>
<dbReference type="AlphaFoldDB" id="A0A9D0YXD4"/>